<organism evidence="1 2">
    <name type="scientific">Haloferax elongans ATCC BAA-1513</name>
    <dbReference type="NCBI Taxonomy" id="1230453"/>
    <lineage>
        <taxon>Archaea</taxon>
        <taxon>Methanobacteriati</taxon>
        <taxon>Methanobacteriota</taxon>
        <taxon>Stenosarchaea group</taxon>
        <taxon>Halobacteria</taxon>
        <taxon>Halobacteriales</taxon>
        <taxon>Haloferacaceae</taxon>
        <taxon>Haloferax</taxon>
    </lineage>
</organism>
<keyword evidence="2" id="KW-1185">Reference proteome</keyword>
<gene>
    <name evidence="1" type="ORF">C453_07998</name>
</gene>
<dbReference type="AlphaFoldDB" id="M0HML2"/>
<dbReference type="Proteomes" id="UP000011612">
    <property type="component" value="Unassembled WGS sequence"/>
</dbReference>
<name>M0HML2_HALEO</name>
<comment type="caution">
    <text evidence="1">The sequence shown here is derived from an EMBL/GenBank/DDBJ whole genome shotgun (WGS) entry which is preliminary data.</text>
</comment>
<sequence>MYLKNFNRQYEYTCFDKSTGEGSEFKRLDEQTTRGYCQEFDFGWVAVYFDSDKQTLIVQIDNNVWDLNDSNTTVTYEHQRQNDKTYFNVESDQNQFEITYDAWWTELPQPSSATMTTVREMYNDEEEDIFAYIKYVSEEGLENNLRES</sequence>
<evidence type="ECO:0000313" key="2">
    <source>
        <dbReference type="Proteomes" id="UP000011612"/>
    </source>
</evidence>
<accession>M0HML2</accession>
<dbReference type="EMBL" id="AOLK01000015">
    <property type="protein sequence ID" value="ELZ85741.1"/>
    <property type="molecule type" value="Genomic_DNA"/>
</dbReference>
<proteinExistence type="predicted"/>
<evidence type="ECO:0000313" key="1">
    <source>
        <dbReference type="EMBL" id="ELZ85741.1"/>
    </source>
</evidence>
<dbReference type="STRING" id="1230453.C453_07998"/>
<protein>
    <submittedName>
        <fullName evidence="1">Uncharacterized protein</fullName>
    </submittedName>
</protein>
<reference evidence="1 2" key="1">
    <citation type="journal article" date="2014" name="PLoS Genet.">
        <title>Phylogenetically driven sequencing of extremely halophilic archaea reveals strategies for static and dynamic osmo-response.</title>
        <authorList>
            <person name="Becker E.A."/>
            <person name="Seitzer P.M."/>
            <person name="Tritt A."/>
            <person name="Larsen D."/>
            <person name="Krusor M."/>
            <person name="Yao A.I."/>
            <person name="Wu D."/>
            <person name="Madern D."/>
            <person name="Eisen J.A."/>
            <person name="Darling A.E."/>
            <person name="Facciotti M.T."/>
        </authorList>
    </citation>
    <scope>NUCLEOTIDE SEQUENCE [LARGE SCALE GENOMIC DNA]</scope>
    <source>
        <strain evidence="1 2">ATCC BAA-1513</strain>
    </source>
</reference>